<comment type="caution">
    <text evidence="1">The sequence shown here is derived from an EMBL/GenBank/DDBJ whole genome shotgun (WGS) entry which is preliminary data.</text>
</comment>
<protein>
    <submittedName>
        <fullName evidence="1">Uncharacterized protein</fullName>
    </submittedName>
</protein>
<proteinExistence type="predicted"/>
<evidence type="ECO:0000313" key="2">
    <source>
        <dbReference type="Proteomes" id="UP001385951"/>
    </source>
</evidence>
<dbReference type="Proteomes" id="UP001385951">
    <property type="component" value="Unassembled WGS sequence"/>
</dbReference>
<reference evidence="1 2" key="1">
    <citation type="submission" date="2022-09" db="EMBL/GenBank/DDBJ databases">
        <authorList>
            <person name="Palmer J.M."/>
        </authorList>
    </citation>
    <scope>NUCLEOTIDE SEQUENCE [LARGE SCALE GENOMIC DNA]</scope>
    <source>
        <strain evidence="1 2">DSM 7382</strain>
    </source>
</reference>
<dbReference type="PANTHER" id="PTHR38846">
    <property type="entry name" value="C3H1-TYPE DOMAIN-CONTAINING PROTEIN"/>
    <property type="match status" value="1"/>
</dbReference>
<accession>A0AAW0G8E5</accession>
<dbReference type="PANTHER" id="PTHR38846:SF1">
    <property type="entry name" value="C3H1-TYPE DOMAIN-CONTAINING PROTEIN"/>
    <property type="match status" value="1"/>
</dbReference>
<organism evidence="1 2">
    <name type="scientific">Cerrena zonata</name>
    <dbReference type="NCBI Taxonomy" id="2478898"/>
    <lineage>
        <taxon>Eukaryota</taxon>
        <taxon>Fungi</taxon>
        <taxon>Dikarya</taxon>
        <taxon>Basidiomycota</taxon>
        <taxon>Agaricomycotina</taxon>
        <taxon>Agaricomycetes</taxon>
        <taxon>Polyporales</taxon>
        <taxon>Cerrenaceae</taxon>
        <taxon>Cerrena</taxon>
    </lineage>
</organism>
<gene>
    <name evidence="1" type="ORF">QCA50_006354</name>
</gene>
<evidence type="ECO:0000313" key="1">
    <source>
        <dbReference type="EMBL" id="KAK7689715.1"/>
    </source>
</evidence>
<dbReference type="AlphaFoldDB" id="A0AAW0G8E5"/>
<keyword evidence="2" id="KW-1185">Reference proteome</keyword>
<sequence>MREFQRLGTNLRVDVKRDKRRVIEKGKPLNLNAAERKKKAIRKRLVEDFRTAMVLEFNSFYGTDDNDTSCWWGLCNALRIRSPPDTLTTCQKVVKSKYVNIIDFVEAKRRGGKVIIYPTLSELRKNTIDNEMYFPLKHAKTGNVLVGLLQHMHKSRDVGEYDHVLWMGRLYMAIFVQLA</sequence>
<name>A0AAW0G8E5_9APHY</name>
<dbReference type="EMBL" id="JASBNA010000007">
    <property type="protein sequence ID" value="KAK7689715.1"/>
    <property type="molecule type" value="Genomic_DNA"/>
</dbReference>